<organism evidence="3 4">
    <name type="scientific">Protomyces lactucae-debilis</name>
    <dbReference type="NCBI Taxonomy" id="2754530"/>
    <lineage>
        <taxon>Eukaryota</taxon>
        <taxon>Fungi</taxon>
        <taxon>Dikarya</taxon>
        <taxon>Ascomycota</taxon>
        <taxon>Taphrinomycotina</taxon>
        <taxon>Taphrinomycetes</taxon>
        <taxon>Taphrinales</taxon>
        <taxon>Protomycetaceae</taxon>
        <taxon>Protomyces</taxon>
    </lineage>
</organism>
<reference evidence="3 4" key="1">
    <citation type="submission" date="2016-07" db="EMBL/GenBank/DDBJ databases">
        <title>Pervasive Adenine N6-methylation of Active Genes in Fungi.</title>
        <authorList>
            <consortium name="DOE Joint Genome Institute"/>
            <person name="Mondo S.J."/>
            <person name="Dannebaum R.O."/>
            <person name="Kuo R.C."/>
            <person name="Labutti K."/>
            <person name="Haridas S."/>
            <person name="Kuo A."/>
            <person name="Salamov A."/>
            <person name="Ahrendt S.R."/>
            <person name="Lipzen A."/>
            <person name="Sullivan W."/>
            <person name="Andreopoulos W.B."/>
            <person name="Clum A."/>
            <person name="Lindquist E."/>
            <person name="Daum C."/>
            <person name="Ramamoorthy G.K."/>
            <person name="Gryganskyi A."/>
            <person name="Culley D."/>
            <person name="Magnuson J.K."/>
            <person name="James T.Y."/>
            <person name="O'Malley M.A."/>
            <person name="Stajich J.E."/>
            <person name="Spatafora J.W."/>
            <person name="Visel A."/>
            <person name="Grigoriev I.V."/>
        </authorList>
    </citation>
    <scope>NUCLEOTIDE SEQUENCE [LARGE SCALE GENOMIC DNA]</scope>
    <source>
        <strain evidence="3 4">12-1054</strain>
    </source>
</reference>
<sequence length="370" mass="41587">MASQLKSRARLTVEANIWRFLMNIGMVLHRRAPPRPMRPSFTRYIPAQLARLPGEIKLVFYVPPHYHSHPADSPFPCIVSFHGGGFTIGQPEDDATWADACVRQLDAVVVSVGYRLAPKHYFPTPVDDCADAILYLVQHASELNIDPHKLCTSGFSAGGNLAFTAALRLAILREEGEAKSFELPAMDYTIRAVAAFYPCIDFTNSRHARRASTKRIDKNLPLVFSNLFDASYLYTPDYNKAHPLLSPGVAPDWLIHTLPQHLHFYTAEWDDLLNEAQVFRDRLVGLGKQVRFTVAPEQVHAWDRSPNPFKRNKLRAEMYAVATDHLARAMEAQLDDSESTSATTQSKGKAMIEALPIPESWTHLKSLGKR</sequence>
<dbReference type="InterPro" id="IPR029058">
    <property type="entry name" value="AB_hydrolase_fold"/>
</dbReference>
<dbReference type="EMBL" id="MCFI01000022">
    <property type="protein sequence ID" value="ORY76648.1"/>
    <property type="molecule type" value="Genomic_DNA"/>
</dbReference>
<dbReference type="Pfam" id="PF07859">
    <property type="entry name" value="Abhydrolase_3"/>
    <property type="match status" value="1"/>
</dbReference>
<proteinExistence type="predicted"/>
<accession>A0A1Y2EYI1</accession>
<dbReference type="RefSeq" id="XP_040722728.1">
    <property type="nucleotide sequence ID" value="XM_040866178.1"/>
</dbReference>
<evidence type="ECO:0000313" key="3">
    <source>
        <dbReference type="EMBL" id="ORY76648.1"/>
    </source>
</evidence>
<protein>
    <submittedName>
        <fullName evidence="3">Alpha/Beta hydrolase protein</fullName>
    </submittedName>
</protein>
<dbReference type="GO" id="GO:0016787">
    <property type="term" value="F:hydrolase activity"/>
    <property type="evidence" value="ECO:0007669"/>
    <property type="project" value="UniProtKB-KW"/>
</dbReference>
<dbReference type="SUPFAM" id="SSF53474">
    <property type="entry name" value="alpha/beta-Hydrolases"/>
    <property type="match status" value="1"/>
</dbReference>
<evidence type="ECO:0000256" key="1">
    <source>
        <dbReference type="ARBA" id="ARBA00022801"/>
    </source>
</evidence>
<dbReference type="OMA" id="SIQLYFF"/>
<comment type="caution">
    <text evidence="3">The sequence shown here is derived from an EMBL/GenBank/DDBJ whole genome shotgun (WGS) entry which is preliminary data.</text>
</comment>
<name>A0A1Y2EYI1_PROLT</name>
<dbReference type="GeneID" id="63782777"/>
<evidence type="ECO:0000313" key="4">
    <source>
        <dbReference type="Proteomes" id="UP000193685"/>
    </source>
</evidence>
<dbReference type="Proteomes" id="UP000193685">
    <property type="component" value="Unassembled WGS sequence"/>
</dbReference>
<keyword evidence="1 3" id="KW-0378">Hydrolase</keyword>
<dbReference type="Gene3D" id="3.40.50.1820">
    <property type="entry name" value="alpha/beta hydrolase"/>
    <property type="match status" value="1"/>
</dbReference>
<evidence type="ECO:0000259" key="2">
    <source>
        <dbReference type="Pfam" id="PF07859"/>
    </source>
</evidence>
<gene>
    <name evidence="3" type="ORF">BCR37DRAFT_162525</name>
</gene>
<dbReference type="PANTHER" id="PTHR48081">
    <property type="entry name" value="AB HYDROLASE SUPERFAMILY PROTEIN C4A8.06C"/>
    <property type="match status" value="1"/>
</dbReference>
<dbReference type="OrthoDB" id="433474at2759"/>
<dbReference type="InterPro" id="IPR050300">
    <property type="entry name" value="GDXG_lipolytic_enzyme"/>
</dbReference>
<feature type="domain" description="Alpha/beta hydrolase fold-3" evidence="2">
    <location>
        <begin position="78"/>
        <end position="302"/>
    </location>
</feature>
<dbReference type="STRING" id="56484.A0A1Y2EYI1"/>
<keyword evidence="4" id="KW-1185">Reference proteome</keyword>
<dbReference type="AlphaFoldDB" id="A0A1Y2EYI1"/>
<dbReference type="InterPro" id="IPR013094">
    <property type="entry name" value="AB_hydrolase_3"/>
</dbReference>